<dbReference type="AlphaFoldDB" id="A0AA87Z029"/>
<evidence type="ECO:0000313" key="2">
    <source>
        <dbReference type="EMBL" id="GMN19471.1"/>
    </source>
</evidence>
<dbReference type="EMBL" id="BTGU01003791">
    <property type="protein sequence ID" value="GMN19471.1"/>
    <property type="molecule type" value="Genomic_DNA"/>
</dbReference>
<keyword evidence="1" id="KW-0812">Transmembrane</keyword>
<gene>
    <name evidence="2" type="ORF">TIFTF001_045191</name>
</gene>
<evidence type="ECO:0000256" key="1">
    <source>
        <dbReference type="SAM" id="Phobius"/>
    </source>
</evidence>
<proteinExistence type="predicted"/>
<dbReference type="Proteomes" id="UP001187192">
    <property type="component" value="Unassembled WGS sequence"/>
</dbReference>
<keyword evidence="3" id="KW-1185">Reference proteome</keyword>
<reference evidence="2" key="1">
    <citation type="submission" date="2023-07" db="EMBL/GenBank/DDBJ databases">
        <title>draft genome sequence of fig (Ficus carica).</title>
        <authorList>
            <person name="Takahashi T."/>
            <person name="Nishimura K."/>
        </authorList>
    </citation>
    <scope>NUCLEOTIDE SEQUENCE</scope>
</reference>
<comment type="caution">
    <text evidence="2">The sequence shown here is derived from an EMBL/GenBank/DDBJ whole genome shotgun (WGS) entry which is preliminary data.</text>
</comment>
<feature type="transmembrane region" description="Helical" evidence="1">
    <location>
        <begin position="41"/>
        <end position="64"/>
    </location>
</feature>
<name>A0AA87Z029_FICCA</name>
<keyword evidence="1" id="KW-0472">Membrane</keyword>
<accession>A0AA87Z029</accession>
<protein>
    <submittedName>
        <fullName evidence="2">Uncharacterized protein</fullName>
    </submittedName>
</protein>
<organism evidence="2 3">
    <name type="scientific">Ficus carica</name>
    <name type="common">Common fig</name>
    <dbReference type="NCBI Taxonomy" id="3494"/>
    <lineage>
        <taxon>Eukaryota</taxon>
        <taxon>Viridiplantae</taxon>
        <taxon>Streptophyta</taxon>
        <taxon>Embryophyta</taxon>
        <taxon>Tracheophyta</taxon>
        <taxon>Spermatophyta</taxon>
        <taxon>Magnoliopsida</taxon>
        <taxon>eudicotyledons</taxon>
        <taxon>Gunneridae</taxon>
        <taxon>Pentapetalae</taxon>
        <taxon>rosids</taxon>
        <taxon>fabids</taxon>
        <taxon>Rosales</taxon>
        <taxon>Moraceae</taxon>
        <taxon>Ficeae</taxon>
        <taxon>Ficus</taxon>
    </lineage>
</organism>
<keyword evidence="1" id="KW-1133">Transmembrane helix</keyword>
<sequence>MTPIVFQTGGGEGVSSICCTILRSLVSPPSPYVSPPLYCPAINGIMPMIFVKLTVLGCVSGWVLGQLLRPSDKILALQVSDEL</sequence>
<evidence type="ECO:0000313" key="3">
    <source>
        <dbReference type="Proteomes" id="UP001187192"/>
    </source>
</evidence>